<evidence type="ECO:0000313" key="1">
    <source>
        <dbReference type="EMBL" id="CAG8981049.1"/>
    </source>
</evidence>
<dbReference type="AlphaFoldDB" id="A0A9N9LTR0"/>
<dbReference type="OrthoDB" id="419598at2759"/>
<name>A0A9N9LTR0_9HELO</name>
<dbReference type="EMBL" id="CAJVRM010000440">
    <property type="protein sequence ID" value="CAG8981049.1"/>
    <property type="molecule type" value="Genomic_DNA"/>
</dbReference>
<evidence type="ECO:0008006" key="3">
    <source>
        <dbReference type="Google" id="ProtNLM"/>
    </source>
</evidence>
<keyword evidence="2" id="KW-1185">Reference proteome</keyword>
<dbReference type="Proteomes" id="UP000701801">
    <property type="component" value="Unassembled WGS sequence"/>
</dbReference>
<proteinExistence type="predicted"/>
<dbReference type="Gene3D" id="3.90.25.10">
    <property type="entry name" value="UDP-galactose 4-epimerase, domain 1"/>
    <property type="match status" value="1"/>
</dbReference>
<comment type="caution">
    <text evidence="1">The sequence shown here is derived from an EMBL/GenBank/DDBJ whole genome shotgun (WGS) entry which is preliminary data.</text>
</comment>
<accession>A0A9N9LTR0</accession>
<dbReference type="Gene3D" id="3.40.50.720">
    <property type="entry name" value="NAD(P)-binding Rossmann-like Domain"/>
    <property type="match status" value="1"/>
</dbReference>
<organism evidence="1 2">
    <name type="scientific">Hymenoscyphus albidus</name>
    <dbReference type="NCBI Taxonomy" id="595503"/>
    <lineage>
        <taxon>Eukaryota</taxon>
        <taxon>Fungi</taxon>
        <taxon>Dikarya</taxon>
        <taxon>Ascomycota</taxon>
        <taxon>Pezizomycotina</taxon>
        <taxon>Leotiomycetes</taxon>
        <taxon>Helotiales</taxon>
        <taxon>Helotiaceae</taxon>
        <taxon>Hymenoscyphus</taxon>
    </lineage>
</organism>
<protein>
    <recommendedName>
        <fullName evidence="3">NmrA-like domain-containing protein</fullName>
    </recommendedName>
</protein>
<reference evidence="1" key="1">
    <citation type="submission" date="2021-07" db="EMBL/GenBank/DDBJ databases">
        <authorList>
            <person name="Durling M."/>
        </authorList>
    </citation>
    <scope>NUCLEOTIDE SEQUENCE</scope>
</reference>
<sequence length="149" mass="16891">MPAIPDEFPIDPNSWRACIRGSGDEEQAFTSALDIAKAVIELLGATHWEPVTHVVGEWNTFNNAVKIMERFYDRPLEITFKTTEEIQRNVATGLEDGELTREAEIAQVDEWMIAGATACPRELTLKQRQTYFSTVRFHTIGEFIESMAI</sequence>
<gene>
    <name evidence="1" type="ORF">HYALB_00008203</name>
</gene>
<evidence type="ECO:0000313" key="2">
    <source>
        <dbReference type="Proteomes" id="UP000701801"/>
    </source>
</evidence>